<dbReference type="AlphaFoldDB" id="A0A5B6X3R5"/>
<evidence type="ECO:0000259" key="1">
    <source>
        <dbReference type="Pfam" id="PF03372"/>
    </source>
</evidence>
<dbReference type="PANTHER" id="PTHR35218:SF9">
    <property type="entry name" value="ENDONUCLEASE_EXONUCLEASE_PHOSPHATASE DOMAIN-CONTAINING PROTEIN"/>
    <property type="match status" value="1"/>
</dbReference>
<feature type="domain" description="Endonuclease/exonuclease/phosphatase" evidence="1">
    <location>
        <begin position="4"/>
        <end position="137"/>
    </location>
</feature>
<evidence type="ECO:0000313" key="2">
    <source>
        <dbReference type="EMBL" id="KAA3488820.1"/>
    </source>
</evidence>
<keyword evidence="2" id="KW-0548">Nucleotidyltransferase</keyword>
<dbReference type="InterPro" id="IPR005135">
    <property type="entry name" value="Endo/exonuclease/phosphatase"/>
</dbReference>
<keyword evidence="2" id="KW-0808">Transferase</keyword>
<comment type="caution">
    <text evidence="2">The sequence shown here is derived from an EMBL/GenBank/DDBJ whole genome shotgun (WGS) entry which is preliminary data.</text>
</comment>
<reference evidence="3" key="1">
    <citation type="journal article" date="2019" name="Plant Biotechnol. J.">
        <title>Genome sequencing of the Australian wild diploid species Gossypium australe highlights disease resistance and delayed gland morphogenesis.</title>
        <authorList>
            <person name="Cai Y."/>
            <person name="Cai X."/>
            <person name="Wang Q."/>
            <person name="Wang P."/>
            <person name="Zhang Y."/>
            <person name="Cai C."/>
            <person name="Xu Y."/>
            <person name="Wang K."/>
            <person name="Zhou Z."/>
            <person name="Wang C."/>
            <person name="Geng S."/>
            <person name="Li B."/>
            <person name="Dong Q."/>
            <person name="Hou Y."/>
            <person name="Wang H."/>
            <person name="Ai P."/>
            <person name="Liu Z."/>
            <person name="Yi F."/>
            <person name="Sun M."/>
            <person name="An G."/>
            <person name="Cheng J."/>
            <person name="Zhang Y."/>
            <person name="Shi Q."/>
            <person name="Xie Y."/>
            <person name="Shi X."/>
            <person name="Chang Y."/>
            <person name="Huang F."/>
            <person name="Chen Y."/>
            <person name="Hong S."/>
            <person name="Mi L."/>
            <person name="Sun Q."/>
            <person name="Zhang L."/>
            <person name="Zhou B."/>
            <person name="Peng R."/>
            <person name="Zhang X."/>
            <person name="Liu F."/>
        </authorList>
    </citation>
    <scope>NUCLEOTIDE SEQUENCE [LARGE SCALE GENOMIC DNA]</scope>
    <source>
        <strain evidence="3">cv. PA1801</strain>
    </source>
</reference>
<dbReference type="Proteomes" id="UP000325315">
    <property type="component" value="Unassembled WGS sequence"/>
</dbReference>
<dbReference type="OrthoDB" id="1001388at2759"/>
<accession>A0A5B6X3R5</accession>
<gene>
    <name evidence="2" type="ORF">EPI10_032527</name>
</gene>
<dbReference type="PANTHER" id="PTHR35218">
    <property type="entry name" value="RNASE H DOMAIN-CONTAINING PROTEIN"/>
    <property type="match status" value="1"/>
</dbReference>
<dbReference type="InterPro" id="IPR036691">
    <property type="entry name" value="Endo/exonu/phosph_ase_sf"/>
</dbReference>
<proteinExistence type="predicted"/>
<dbReference type="Gene3D" id="3.60.10.10">
    <property type="entry name" value="Endonuclease/exonuclease/phosphatase"/>
    <property type="match status" value="1"/>
</dbReference>
<keyword evidence="3" id="KW-1185">Reference proteome</keyword>
<evidence type="ECO:0000313" key="3">
    <source>
        <dbReference type="Proteomes" id="UP000325315"/>
    </source>
</evidence>
<organism evidence="2 3">
    <name type="scientific">Gossypium australe</name>
    <dbReference type="NCBI Taxonomy" id="47621"/>
    <lineage>
        <taxon>Eukaryota</taxon>
        <taxon>Viridiplantae</taxon>
        <taxon>Streptophyta</taxon>
        <taxon>Embryophyta</taxon>
        <taxon>Tracheophyta</taxon>
        <taxon>Spermatophyta</taxon>
        <taxon>Magnoliopsida</taxon>
        <taxon>eudicotyledons</taxon>
        <taxon>Gunneridae</taxon>
        <taxon>Pentapetalae</taxon>
        <taxon>rosids</taxon>
        <taxon>malvids</taxon>
        <taxon>Malvales</taxon>
        <taxon>Malvaceae</taxon>
        <taxon>Malvoideae</taxon>
        <taxon>Gossypium</taxon>
    </lineage>
</organism>
<dbReference type="SUPFAM" id="SSF56219">
    <property type="entry name" value="DNase I-like"/>
    <property type="match status" value="1"/>
</dbReference>
<sequence length="157" mass="18604">MKILSWNVRGLGNPRAVRRLRHSLKLHNPQVVFFMETKINKFKMEKVRQSCGYQFGIDVEYLGSRGGLSLAWRIILQNFSHCHIDVIVNEDGGKKWRLTGFYGSPYTNERDEAWNLLRRLRNQGEYPWLVYGDFNEILYSFEKKGGLPRDEKKMEEF</sequence>
<name>A0A5B6X3R5_9ROSI</name>
<keyword evidence="2" id="KW-0695">RNA-directed DNA polymerase</keyword>
<dbReference type="GO" id="GO:0003964">
    <property type="term" value="F:RNA-directed DNA polymerase activity"/>
    <property type="evidence" value="ECO:0007669"/>
    <property type="project" value="UniProtKB-KW"/>
</dbReference>
<dbReference type="EMBL" id="SMMG02000001">
    <property type="protein sequence ID" value="KAA3488820.1"/>
    <property type="molecule type" value="Genomic_DNA"/>
</dbReference>
<dbReference type="Pfam" id="PF03372">
    <property type="entry name" value="Exo_endo_phos"/>
    <property type="match status" value="1"/>
</dbReference>
<protein>
    <submittedName>
        <fullName evidence="2">Reverse transcriptase</fullName>
    </submittedName>
</protein>